<dbReference type="GO" id="GO:0098552">
    <property type="term" value="C:side of membrane"/>
    <property type="evidence" value="ECO:0007669"/>
    <property type="project" value="UniProtKB-KW"/>
</dbReference>
<dbReference type="PANTHER" id="PTHR33562">
    <property type="entry name" value="ATILLA, ISOFORM B-RELATED-RELATED"/>
    <property type="match status" value="1"/>
</dbReference>
<keyword evidence="3" id="KW-0812">Transmembrane</keyword>
<evidence type="ECO:0000256" key="4">
    <source>
        <dbReference type="ARBA" id="ARBA00022729"/>
    </source>
</evidence>
<keyword evidence="4" id="KW-0732">Signal</keyword>
<proteinExistence type="predicted"/>
<dbReference type="Pfam" id="PF17064">
    <property type="entry name" value="QVR"/>
    <property type="match status" value="1"/>
</dbReference>
<dbReference type="GO" id="GO:0030431">
    <property type="term" value="P:sleep"/>
    <property type="evidence" value="ECO:0007669"/>
    <property type="project" value="InterPro"/>
</dbReference>
<dbReference type="AlphaFoldDB" id="A0A9P0JGV2"/>
<comment type="caution">
    <text evidence="9">The sequence shown here is derived from an EMBL/GenBank/DDBJ whole genome shotgun (WGS) entry which is preliminary data.</text>
</comment>
<evidence type="ECO:0000256" key="6">
    <source>
        <dbReference type="ARBA" id="ARBA00023136"/>
    </source>
</evidence>
<name>A0A9P0JGV2_ACAOB</name>
<evidence type="ECO:0000256" key="8">
    <source>
        <dbReference type="ARBA" id="ARBA00023288"/>
    </source>
</evidence>
<dbReference type="PANTHER" id="PTHR33562:SF20">
    <property type="entry name" value="PROTEIN QUIVER"/>
    <property type="match status" value="1"/>
</dbReference>
<keyword evidence="6" id="KW-0472">Membrane</keyword>
<evidence type="ECO:0000256" key="5">
    <source>
        <dbReference type="ARBA" id="ARBA00022989"/>
    </source>
</evidence>
<dbReference type="Proteomes" id="UP001152888">
    <property type="component" value="Unassembled WGS sequence"/>
</dbReference>
<sequence length="183" mass="20452">MFRMPNRFTQYDSCQIPRVIRTFTKEEVYYLVLPARRADRFFLHFDEEQILIQYAIVVNGLTCYNCDSKNNALCSYGFTSLTYASQECSSAGFIDNIISPKCYKITAEGKDGSSYIARGCLPPATVGCSAMAKAIGWISNADSQDGLRNLQCDTCETDKCNSATRMTGFTIVGLVISSFLFMF</sequence>
<keyword evidence="2" id="KW-0336">GPI-anchor</keyword>
<dbReference type="InterPro" id="IPR031424">
    <property type="entry name" value="QVR-like"/>
</dbReference>
<keyword evidence="7" id="KW-0325">Glycoprotein</keyword>
<evidence type="ECO:0000256" key="3">
    <source>
        <dbReference type="ARBA" id="ARBA00022692"/>
    </source>
</evidence>
<evidence type="ECO:0000256" key="2">
    <source>
        <dbReference type="ARBA" id="ARBA00022622"/>
    </source>
</evidence>
<dbReference type="OrthoDB" id="6688683at2759"/>
<reference evidence="9" key="1">
    <citation type="submission" date="2022-03" db="EMBL/GenBank/DDBJ databases">
        <authorList>
            <person name="Sayadi A."/>
        </authorList>
    </citation>
    <scope>NUCLEOTIDE SEQUENCE</scope>
</reference>
<dbReference type="GO" id="GO:0032222">
    <property type="term" value="P:regulation of synaptic transmission, cholinergic"/>
    <property type="evidence" value="ECO:0007669"/>
    <property type="project" value="InterPro"/>
</dbReference>
<keyword evidence="8" id="KW-0449">Lipoprotein</keyword>
<evidence type="ECO:0000256" key="1">
    <source>
        <dbReference type="ARBA" id="ARBA00004589"/>
    </source>
</evidence>
<evidence type="ECO:0000256" key="7">
    <source>
        <dbReference type="ARBA" id="ARBA00023180"/>
    </source>
</evidence>
<keyword evidence="10" id="KW-1185">Reference proteome</keyword>
<evidence type="ECO:0008006" key="11">
    <source>
        <dbReference type="Google" id="ProtNLM"/>
    </source>
</evidence>
<accession>A0A9P0JGV2</accession>
<dbReference type="CDD" id="cd00117">
    <property type="entry name" value="TFP"/>
    <property type="match status" value="1"/>
</dbReference>
<dbReference type="EMBL" id="CAKOFQ010006653">
    <property type="protein sequence ID" value="CAH1954186.1"/>
    <property type="molecule type" value="Genomic_DNA"/>
</dbReference>
<keyword evidence="5" id="KW-1133">Transmembrane helix</keyword>
<organism evidence="9 10">
    <name type="scientific">Acanthoscelides obtectus</name>
    <name type="common">Bean weevil</name>
    <name type="synonym">Bruchus obtectus</name>
    <dbReference type="NCBI Taxonomy" id="200917"/>
    <lineage>
        <taxon>Eukaryota</taxon>
        <taxon>Metazoa</taxon>
        <taxon>Ecdysozoa</taxon>
        <taxon>Arthropoda</taxon>
        <taxon>Hexapoda</taxon>
        <taxon>Insecta</taxon>
        <taxon>Pterygota</taxon>
        <taxon>Neoptera</taxon>
        <taxon>Endopterygota</taxon>
        <taxon>Coleoptera</taxon>
        <taxon>Polyphaga</taxon>
        <taxon>Cucujiformia</taxon>
        <taxon>Chrysomeloidea</taxon>
        <taxon>Chrysomelidae</taxon>
        <taxon>Bruchinae</taxon>
        <taxon>Bruchini</taxon>
        <taxon>Acanthoscelides</taxon>
    </lineage>
</organism>
<evidence type="ECO:0000313" key="10">
    <source>
        <dbReference type="Proteomes" id="UP001152888"/>
    </source>
</evidence>
<dbReference type="InterPro" id="IPR050975">
    <property type="entry name" value="Sleep_regulator"/>
</dbReference>
<comment type="subcellular location">
    <subcellularLocation>
        <location evidence="1">Membrane</location>
        <topology evidence="1">Lipid-anchor</topology>
        <topology evidence="1">GPI-anchor</topology>
    </subcellularLocation>
</comment>
<gene>
    <name evidence="9" type="ORF">ACAOBT_LOCUS404</name>
</gene>
<protein>
    <recommendedName>
        <fullName evidence="11">Protein sleepless</fullName>
    </recommendedName>
</protein>
<evidence type="ECO:0000313" key="9">
    <source>
        <dbReference type="EMBL" id="CAH1954186.1"/>
    </source>
</evidence>